<sequence>MKLTKEIFELIFNGGMNARFYDNESWDGLSDDLKDILKELKISEKEWNERLL</sequence>
<organism evidence="1 2">
    <name type="scientific">Bacillus phage SerPounce</name>
    <dbReference type="NCBI Taxonomy" id="1983413"/>
    <lineage>
        <taxon>Viruses</taxon>
        <taxon>Duplodnaviria</taxon>
        <taxon>Heunggongvirae</taxon>
        <taxon>Uroviricota</taxon>
        <taxon>Caudoviricetes</taxon>
        <taxon>Salasmaviridae</taxon>
        <taxon>Northropvirinae</taxon>
        <taxon>Claudivirus</taxon>
        <taxon>Claudivirus serpounce</taxon>
    </lineage>
</organism>
<evidence type="ECO:0000313" key="2">
    <source>
        <dbReference type="Proteomes" id="UP000221286"/>
    </source>
</evidence>
<proteinExistence type="predicted"/>
<reference evidence="2" key="1">
    <citation type="submission" date="2017-04" db="EMBL/GenBank/DDBJ databases">
        <authorList>
            <person name="Abille Z."/>
            <person name="Afsharjavan R."/>
            <person name="Alms C.E."/>
            <person name="Anil A."/>
            <person name="Azuma E.A."/>
            <person name="Boateng D."/>
            <person name="Bowden K.V."/>
            <person name="Bui Q."/>
            <person name="Callaghan K.D."/>
            <person name="Canova P.N."/>
            <person name="Carter A.-G.V."/>
            <person name="Carty B."/>
            <person name="Choudhary A."/>
            <person name="Chugh K."/>
            <person name="Clark C.B."/>
            <person name="Clark J."/>
            <person name="Cortez R."/>
            <person name="Dalwadi R.M."/>
            <person name="Daou G."/>
            <person name="Das M."/>
            <person name="Dasari S."/>
            <person name="Davis E.H."/>
            <person name="Defreitas N."/>
            <person name="Demirji J."/>
            <person name="Endres C."/>
            <person name="Fakhar S."/>
            <person name="Feeley N."/>
            <person name="Flores D.C."/>
            <person name="Fowler A.R."/>
            <person name="George T."/>
            <person name="Greis H.L."/>
            <person name="Groleau D.L."/>
            <person name="Gulati J.K."/>
            <person name="Guzman W."/>
            <person name="Hallworth A.N."/>
            <person name="Hariri A."/>
            <person name="Haya V.N."/>
            <person name="Hoffman A.K."/>
            <person name="Horne B."/>
            <person name="Howard T."/>
            <person name="Iglesia A.J."/>
            <person name="Ijezie O.D."/>
            <person name="Incognito N.A."/>
            <person name="Inen J.A."/>
            <person name="Jaiswal A."/>
            <person name="Jezek R.A."/>
            <person name="Kawa A.C."/>
            <person name="Khan F."/>
            <person name="Khin A.C."/>
            <person name="Knapo J."/>
            <person name="Kong A.S."/>
            <person name="Le B.Q."/>
            <person name="Le Q.M."/>
            <person name="Le T.-H.M."/>
            <person name="Lee M."/>
            <person name="Lockwood J.L."/>
            <person name="Loto-Rojas G.S."/>
            <person name="Mantzavinos A."/>
            <person name="Martinez D.R."/>
            <person name="Meadows A.R."/>
            <person name="Mehr S."/>
            <person name="Mellon M.N."/>
            <person name="Memon S."/>
            <person name="Miller B."/>
            <person name="Min S."/>
            <person name="Mitchell L.M."/>
            <person name="Mohamed I.R."/>
            <person name="Mohammed F.O."/>
            <person name="More S."/>
            <person name="Muntaha S."/>
            <person name="Nadeem I."/>
            <person name="Ndjeumen-Njinguet A.S."/>
            <person name="Ng P."/>
            <person name="Ngu V.E."/>
            <person name="Nguyen B.N."/>
            <person name="OHern C.T."/>
            <person name="Oboh U.S."/>
            <person name="Pagano C.W."/>
            <person name="Panakal P.R."/>
            <person name="Park D.A."/>
            <person name="Parsana D."/>
            <person name="Patel P."/>
            <person name="Patel V.S."/>
            <person name="Patwardhan V.M."/>
            <person name="Pawar S.D."/>
            <person name="Payne V.R."/>
            <person name="Petricel I.M."/>
            <person name="Phillips C."/>
            <person name="Puglisi K.M."/>
            <person name="Ramaprasad G."/>
            <person name="Raza A.S."/>
            <person name="Rivera-Oven A.G."/>
            <person name="Robins E."/>
            <person name="Roeun D.C."/>
            <person name="Rostovtseva N."/>
            <person name="Sadat M."/>
            <person name="Seas A."/>
            <person name="So E.J."/>
            <person name="Sogbesan C."/>
            <person name="Strumsky L.A."/>
            <person name="Sun J.L."/>
            <person name="Sutherland H.J."/>
            <person name="Tchakounte I."/>
            <person name="Tewell J.R."/>
            <person name="Thapa D.J."/>
            <person name="Tkach Y."/>
            <person name="Tran C.D."/>
            <person name="Tran V."/>
            <person name="Vithayathil T."/>
            <person name="Vivekanandan A."/>
            <person name="Wang S.R."/>
            <person name="White E."/>
            <person name="Yang A.L."/>
            <person name="Ye D.T."/>
            <person name="Yirenkyi M."/>
            <person name="Zarb J.S."/>
            <person name="Zhang S."/>
            <person name="Zhou M.T."/>
            <person name="Cao A."/>
            <person name="Nguyen K.M."/>
            <person name="Patel K."/>
            <person name="Patel P."/>
            <person name="Pennington E."/>
            <person name="Sendze O."/>
            <person name="Zahangir S."/>
            <person name="Correa-Mendez M."/>
            <person name="Fabian M.F."/>
            <person name="Liu S."/>
            <person name="Jethmalani Y."/>
            <person name="Nunn R."/>
            <person name="Prakash A."/>
            <person name="Louise T."/>
            <person name="Johnson A."/>
            <person name="Erill I."/>
            <person name="Caruso S.M."/>
        </authorList>
    </citation>
    <scope>NUCLEOTIDE SEQUENCE [LARGE SCALE GENOMIC DNA]</scope>
</reference>
<name>A0A1X9SHN3_9CAUD</name>
<evidence type="ECO:0000313" key="1">
    <source>
        <dbReference type="EMBL" id="ARQ95547.1"/>
    </source>
</evidence>
<keyword evidence="2" id="KW-1185">Reference proteome</keyword>
<protein>
    <submittedName>
        <fullName evidence="1">Uncharacterized protein</fullName>
    </submittedName>
</protein>
<dbReference type="EMBL" id="KY947509">
    <property type="protein sequence ID" value="ARQ95547.1"/>
    <property type="molecule type" value="Genomic_DNA"/>
</dbReference>
<gene>
    <name evidence="1" type="ORF">SERPOUNCE_12</name>
</gene>
<accession>A0A1X9SHN3</accession>
<dbReference type="Proteomes" id="UP000221286">
    <property type="component" value="Segment"/>
</dbReference>